<feature type="compositionally biased region" description="Basic and acidic residues" evidence="1">
    <location>
        <begin position="104"/>
        <end position="113"/>
    </location>
</feature>
<keyword evidence="3" id="KW-1185">Reference proteome</keyword>
<reference evidence="4" key="1">
    <citation type="submission" date="2016-06" db="UniProtKB">
        <authorList>
            <consortium name="WormBaseParasite"/>
        </authorList>
    </citation>
    <scope>IDENTIFICATION</scope>
</reference>
<evidence type="ECO:0000313" key="3">
    <source>
        <dbReference type="Proteomes" id="UP000270296"/>
    </source>
</evidence>
<feature type="region of interest" description="Disordered" evidence="1">
    <location>
        <begin position="83"/>
        <end position="117"/>
    </location>
</feature>
<gene>
    <name evidence="2" type="ORF">SBAD_LOCUS11125</name>
</gene>
<evidence type="ECO:0000256" key="1">
    <source>
        <dbReference type="SAM" id="MobiDB-lite"/>
    </source>
</evidence>
<feature type="region of interest" description="Disordered" evidence="1">
    <location>
        <begin position="137"/>
        <end position="177"/>
    </location>
</feature>
<name>A0A183J5H7_9BILA</name>
<dbReference type="Proteomes" id="UP000270296">
    <property type="component" value="Unassembled WGS sequence"/>
</dbReference>
<evidence type="ECO:0000313" key="4">
    <source>
        <dbReference type="WBParaSite" id="SBAD_0001150501-mRNA-1"/>
    </source>
</evidence>
<sequence>MDLAFGRWSFGQQLASASLQSRVGLSNDRKDEQKRKASELRRKWILPKPLGEVNLAAVHSRRSGATNSLMKLIRCGVTLDHSASTRESDGHTSNTRPVFVNRNGKSEGKEIKPRNKSRLRRLKPNELWASVVSLENSKNRPIDNDDNGCCQTPNELPHTPKVGMRRSQHRLGKTDDQ</sequence>
<organism evidence="4">
    <name type="scientific">Soboliphyme baturini</name>
    <dbReference type="NCBI Taxonomy" id="241478"/>
    <lineage>
        <taxon>Eukaryota</taxon>
        <taxon>Metazoa</taxon>
        <taxon>Ecdysozoa</taxon>
        <taxon>Nematoda</taxon>
        <taxon>Enoplea</taxon>
        <taxon>Dorylaimia</taxon>
        <taxon>Dioctophymatida</taxon>
        <taxon>Dioctophymatoidea</taxon>
        <taxon>Soboliphymatidae</taxon>
        <taxon>Soboliphyme</taxon>
    </lineage>
</organism>
<dbReference type="AlphaFoldDB" id="A0A183J5H7"/>
<evidence type="ECO:0000313" key="2">
    <source>
        <dbReference type="EMBL" id="VDP37318.1"/>
    </source>
</evidence>
<accession>A0A183J5H7</accession>
<dbReference type="EMBL" id="UZAM01015119">
    <property type="protein sequence ID" value="VDP37318.1"/>
    <property type="molecule type" value="Genomic_DNA"/>
</dbReference>
<proteinExistence type="predicted"/>
<reference evidence="2 3" key="2">
    <citation type="submission" date="2018-11" db="EMBL/GenBank/DDBJ databases">
        <authorList>
            <consortium name="Pathogen Informatics"/>
        </authorList>
    </citation>
    <scope>NUCLEOTIDE SEQUENCE [LARGE SCALE GENOMIC DNA]</scope>
</reference>
<dbReference type="WBParaSite" id="SBAD_0001150501-mRNA-1">
    <property type="protein sequence ID" value="SBAD_0001150501-mRNA-1"/>
    <property type="gene ID" value="SBAD_0001150501"/>
</dbReference>
<protein>
    <submittedName>
        <fullName evidence="2 4">Uncharacterized protein</fullName>
    </submittedName>
</protein>